<evidence type="ECO:0008006" key="4">
    <source>
        <dbReference type="Google" id="ProtNLM"/>
    </source>
</evidence>
<evidence type="ECO:0000313" key="2">
    <source>
        <dbReference type="EMBL" id="PWB87135.1"/>
    </source>
</evidence>
<evidence type="ECO:0000256" key="1">
    <source>
        <dbReference type="SAM" id="Phobius"/>
    </source>
</evidence>
<gene>
    <name evidence="2" type="ORF">MBBWO_02520</name>
</gene>
<evidence type="ECO:0000313" key="3">
    <source>
        <dbReference type="Proteomes" id="UP000245577"/>
    </source>
</evidence>
<keyword evidence="1" id="KW-0812">Transmembrane</keyword>
<feature type="transmembrane region" description="Helical" evidence="1">
    <location>
        <begin position="54"/>
        <end position="73"/>
    </location>
</feature>
<sequence>MDEFVITIIAMALMLIGTFGIIFLKKPFDKVIMFSILDAGFMLAVVLFKYLDVAFFIALSAPLSTLVLLLSIVKISEIRHKKVNSGEIHD</sequence>
<name>A0A2U1S9G3_9EURY</name>
<dbReference type="Pfam" id="PF09881">
    <property type="entry name" value="EhaD"/>
    <property type="match status" value="1"/>
</dbReference>
<proteinExistence type="predicted"/>
<dbReference type="InterPro" id="IPR019213">
    <property type="entry name" value="EhaD-like"/>
</dbReference>
<dbReference type="Proteomes" id="UP000245577">
    <property type="component" value="Unassembled WGS sequence"/>
</dbReference>
<accession>A0A2U1S9G3</accession>
<feature type="transmembrane region" description="Helical" evidence="1">
    <location>
        <begin position="6"/>
        <end position="24"/>
    </location>
</feature>
<dbReference type="RefSeq" id="WP_116669073.1">
    <property type="nucleotide sequence ID" value="NZ_CALIUN010000008.1"/>
</dbReference>
<keyword evidence="1" id="KW-0472">Membrane</keyword>
<dbReference type="EMBL" id="MZGU01000002">
    <property type="protein sequence ID" value="PWB87135.1"/>
    <property type="molecule type" value="Genomic_DNA"/>
</dbReference>
<dbReference type="OrthoDB" id="69360at2157"/>
<comment type="caution">
    <text evidence="2">The sequence shown here is derived from an EMBL/GenBank/DDBJ whole genome shotgun (WGS) entry which is preliminary data.</text>
</comment>
<reference evidence="2 3" key="1">
    <citation type="submission" date="2017-03" db="EMBL/GenBank/DDBJ databases">
        <title>Genome sequence of Methanobrevibacter wosei.</title>
        <authorList>
            <person name="Poehlein A."/>
            <person name="Seedorf H."/>
            <person name="Daniel R."/>
        </authorList>
    </citation>
    <scope>NUCLEOTIDE SEQUENCE [LARGE SCALE GENOMIC DNA]</scope>
    <source>
        <strain evidence="2 3">DSM 11979</strain>
    </source>
</reference>
<keyword evidence="3" id="KW-1185">Reference proteome</keyword>
<organism evidence="2 3">
    <name type="scientific">Methanobrevibacter woesei</name>
    <dbReference type="NCBI Taxonomy" id="190976"/>
    <lineage>
        <taxon>Archaea</taxon>
        <taxon>Methanobacteriati</taxon>
        <taxon>Methanobacteriota</taxon>
        <taxon>Methanomada group</taxon>
        <taxon>Methanobacteria</taxon>
        <taxon>Methanobacteriales</taxon>
        <taxon>Methanobacteriaceae</taxon>
        <taxon>Methanobrevibacter</taxon>
    </lineage>
</organism>
<keyword evidence="1" id="KW-1133">Transmembrane helix</keyword>
<dbReference type="AlphaFoldDB" id="A0A2U1S9G3"/>
<protein>
    <recommendedName>
        <fullName evidence="4">Monovalent cation/H+ antiporter subunit F</fullName>
    </recommendedName>
</protein>
<feature type="transmembrane region" description="Helical" evidence="1">
    <location>
        <begin position="31"/>
        <end position="48"/>
    </location>
</feature>